<dbReference type="SUPFAM" id="SSF50978">
    <property type="entry name" value="WD40 repeat-like"/>
    <property type="match status" value="1"/>
</dbReference>
<feature type="repeat" description="WD" evidence="6">
    <location>
        <begin position="630"/>
        <end position="660"/>
    </location>
</feature>
<name>A0AAV9QGS3_9PEZI</name>
<protein>
    <submittedName>
        <fullName evidence="8">Uncharacterized protein</fullName>
    </submittedName>
</protein>
<dbReference type="InterPro" id="IPR036322">
    <property type="entry name" value="WD40_repeat_dom_sf"/>
</dbReference>
<comment type="similarity">
    <text evidence="5">Belongs to the WD repeat cdt2 family.</text>
</comment>
<evidence type="ECO:0000256" key="6">
    <source>
        <dbReference type="PROSITE-ProRule" id="PRU00221"/>
    </source>
</evidence>
<evidence type="ECO:0000313" key="8">
    <source>
        <dbReference type="EMBL" id="KAK5540133.1"/>
    </source>
</evidence>
<dbReference type="SMART" id="SM00320">
    <property type="entry name" value="WD40"/>
    <property type="match status" value="6"/>
</dbReference>
<dbReference type="InterPro" id="IPR015943">
    <property type="entry name" value="WD40/YVTN_repeat-like_dom_sf"/>
</dbReference>
<keyword evidence="9" id="KW-1185">Reference proteome</keyword>
<sequence>MDASPPTNIEYLYSTVTSVAMERTPERPSHADTVTFAITADEHRSPRRSSRMKKNPSVTPRRFNKFFTPRSRNLQRAVRTSRKALQDLSAARLNSRADSTHRPNKKRRLSFSSIPSLPSSPIRKDSLFPSSQESTEAGRGVVAGPVPEIEASFLDSDDEEDHDSATTRPLPPRLVPYRTVSTSAAALSKRLGLRSKIVEANDSSLWQHETANFYSAAVDFYAYQRRFASLPFCAAGFKTVSLVAVGDEDGTVRIHDASSPAIPYAEVFLQMHPHDNAIMDLELSQDDALLATASGDQTCRIIDMKRQISTHTLIGHTGSIKRVQFQPGSGNNLLATCARDGSVCLWDLRCASAQGSTMFKELRREPAAFLDRSREVNTINDIRDAHTARDSILSRGRRQHNPVSARNDFAVTTCAFISETRPHLLVSASENDAIIKLWDMRTSYKQRSGKPNPISASTEPQSHQNHRQFGVTSIAMSTDGSRLYSLCRDHTIYAYSTAHLVLGSAPEMSLSSSSSRPSRQPRQAVRGLGPLYGFRHPALRLQTFYDKLAVRHRAIDATEMLAAGSSEECAVVFPTDEQYLNASARRRPPHSEFVPRMLRTSSAATLSSSRQGVSDADGDCPIYYHGTALVNAHRKEVTAVAWTQNGNLVTTSDDYTTRCWREDADKARALRLNTDRDVGRHHSGWADASRGYDDEEDE</sequence>
<evidence type="ECO:0000256" key="7">
    <source>
        <dbReference type="SAM" id="MobiDB-lite"/>
    </source>
</evidence>
<keyword evidence="3" id="KW-0677">Repeat</keyword>
<evidence type="ECO:0000256" key="3">
    <source>
        <dbReference type="ARBA" id="ARBA00022737"/>
    </source>
</evidence>
<accession>A0AAV9QGS3</accession>
<dbReference type="Pfam" id="PF00400">
    <property type="entry name" value="WD40"/>
    <property type="match status" value="4"/>
</dbReference>
<comment type="caution">
    <text evidence="8">The sequence shown here is derived from an EMBL/GenBank/DDBJ whole genome shotgun (WGS) entry which is preliminary data.</text>
</comment>
<dbReference type="PROSITE" id="PS50294">
    <property type="entry name" value="WD_REPEATS_REGION"/>
    <property type="match status" value="1"/>
</dbReference>
<dbReference type="GO" id="GO:0005634">
    <property type="term" value="C:nucleus"/>
    <property type="evidence" value="ECO:0007669"/>
    <property type="project" value="TreeGrafter"/>
</dbReference>
<dbReference type="AlphaFoldDB" id="A0AAV9QGS3"/>
<evidence type="ECO:0000313" key="9">
    <source>
        <dbReference type="Proteomes" id="UP001345827"/>
    </source>
</evidence>
<feature type="repeat" description="WD" evidence="6">
    <location>
        <begin position="313"/>
        <end position="349"/>
    </location>
</feature>
<organism evidence="8 9">
    <name type="scientific">Vermiconidia calcicola</name>
    <dbReference type="NCBI Taxonomy" id="1690605"/>
    <lineage>
        <taxon>Eukaryota</taxon>
        <taxon>Fungi</taxon>
        <taxon>Dikarya</taxon>
        <taxon>Ascomycota</taxon>
        <taxon>Pezizomycotina</taxon>
        <taxon>Dothideomycetes</taxon>
        <taxon>Dothideomycetidae</taxon>
        <taxon>Mycosphaerellales</taxon>
        <taxon>Extremaceae</taxon>
        <taxon>Vermiconidia</taxon>
    </lineage>
</organism>
<dbReference type="PANTHER" id="PTHR22852:SF0">
    <property type="entry name" value="DENTICLELESS PROTEIN HOMOLOG"/>
    <property type="match status" value="1"/>
</dbReference>
<evidence type="ECO:0000256" key="1">
    <source>
        <dbReference type="ARBA" id="ARBA00004906"/>
    </source>
</evidence>
<dbReference type="InterPro" id="IPR019775">
    <property type="entry name" value="WD40_repeat_CS"/>
</dbReference>
<dbReference type="PROSITE" id="PS00678">
    <property type="entry name" value="WD_REPEATS_1"/>
    <property type="match status" value="1"/>
</dbReference>
<dbReference type="InterPro" id="IPR051865">
    <property type="entry name" value="WD-repeat_CDT2_adapter"/>
</dbReference>
<dbReference type="PANTHER" id="PTHR22852">
    <property type="entry name" value="LETHAL 2 DENTICLELESS PROTEIN RETINOIC ACID-REGULATED NUCLEAR MATRIX-ASSOCIATED PROTEIN"/>
    <property type="match status" value="1"/>
</dbReference>
<feature type="repeat" description="WD" evidence="6">
    <location>
        <begin position="271"/>
        <end position="312"/>
    </location>
</feature>
<proteinExistence type="inferred from homology"/>
<evidence type="ECO:0000256" key="4">
    <source>
        <dbReference type="ARBA" id="ARBA00022786"/>
    </source>
</evidence>
<dbReference type="Gene3D" id="2.130.10.10">
    <property type="entry name" value="YVTN repeat-like/Quinoprotein amine dehydrogenase"/>
    <property type="match status" value="3"/>
</dbReference>
<dbReference type="GO" id="GO:0030674">
    <property type="term" value="F:protein-macromolecule adaptor activity"/>
    <property type="evidence" value="ECO:0007669"/>
    <property type="project" value="TreeGrafter"/>
</dbReference>
<feature type="region of interest" description="Disordered" evidence="7">
    <location>
        <begin position="446"/>
        <end position="466"/>
    </location>
</feature>
<keyword evidence="2 6" id="KW-0853">WD repeat</keyword>
<feature type="region of interest" description="Disordered" evidence="7">
    <location>
        <begin position="678"/>
        <end position="698"/>
    </location>
</feature>
<dbReference type="Proteomes" id="UP001345827">
    <property type="component" value="Unassembled WGS sequence"/>
</dbReference>
<feature type="compositionally biased region" description="Basic residues" evidence="7">
    <location>
        <begin position="45"/>
        <end position="54"/>
    </location>
</feature>
<dbReference type="EMBL" id="JAXLQG010000005">
    <property type="protein sequence ID" value="KAK5540133.1"/>
    <property type="molecule type" value="Genomic_DNA"/>
</dbReference>
<feature type="compositionally biased region" description="Low complexity" evidence="7">
    <location>
        <begin position="110"/>
        <end position="121"/>
    </location>
</feature>
<keyword evidence="4" id="KW-0833">Ubl conjugation pathway</keyword>
<dbReference type="InterPro" id="IPR001680">
    <property type="entry name" value="WD40_rpt"/>
</dbReference>
<reference evidence="8 9" key="1">
    <citation type="submission" date="2023-06" db="EMBL/GenBank/DDBJ databases">
        <title>Black Yeasts Isolated from many extreme environments.</title>
        <authorList>
            <person name="Coleine C."/>
            <person name="Stajich J.E."/>
            <person name="Selbmann L."/>
        </authorList>
    </citation>
    <scope>NUCLEOTIDE SEQUENCE [LARGE SCALE GENOMIC DNA]</scope>
    <source>
        <strain evidence="8 9">CCFEE 5887</strain>
    </source>
</reference>
<evidence type="ECO:0000256" key="5">
    <source>
        <dbReference type="ARBA" id="ARBA00038344"/>
    </source>
</evidence>
<feature type="region of interest" description="Disordered" evidence="7">
    <location>
        <begin position="41"/>
        <end position="142"/>
    </location>
</feature>
<feature type="region of interest" description="Disordered" evidence="7">
    <location>
        <begin position="154"/>
        <end position="174"/>
    </location>
</feature>
<feature type="compositionally biased region" description="Polar residues" evidence="7">
    <location>
        <begin position="454"/>
        <end position="463"/>
    </location>
</feature>
<comment type="pathway">
    <text evidence="1">Protein modification; protein ubiquitination.</text>
</comment>
<dbReference type="GO" id="GO:0043161">
    <property type="term" value="P:proteasome-mediated ubiquitin-dependent protein catabolic process"/>
    <property type="evidence" value="ECO:0007669"/>
    <property type="project" value="TreeGrafter"/>
</dbReference>
<gene>
    <name evidence="8" type="ORF">LTR25_003838</name>
</gene>
<evidence type="ECO:0000256" key="2">
    <source>
        <dbReference type="ARBA" id="ARBA00022574"/>
    </source>
</evidence>
<dbReference type="PROSITE" id="PS50082">
    <property type="entry name" value="WD_REPEATS_2"/>
    <property type="match status" value="3"/>
</dbReference>